<protein>
    <submittedName>
        <fullName evidence="3">Uncharacterized protein</fullName>
    </submittedName>
</protein>
<evidence type="ECO:0000313" key="3">
    <source>
        <dbReference type="EMBL" id="PCG79845.1"/>
    </source>
</evidence>
<feature type="chain" id="PRO_5013082310" evidence="2">
    <location>
        <begin position="26"/>
        <end position="310"/>
    </location>
</feature>
<evidence type="ECO:0000256" key="1">
    <source>
        <dbReference type="SAM" id="MobiDB-lite"/>
    </source>
</evidence>
<gene>
    <name evidence="3" type="ORF">B5V51_13522</name>
</gene>
<name>A0A2A4K6F2_HELVI</name>
<organism evidence="3">
    <name type="scientific">Heliothis virescens</name>
    <name type="common">Tobacco budworm moth</name>
    <dbReference type="NCBI Taxonomy" id="7102"/>
    <lineage>
        <taxon>Eukaryota</taxon>
        <taxon>Metazoa</taxon>
        <taxon>Ecdysozoa</taxon>
        <taxon>Arthropoda</taxon>
        <taxon>Hexapoda</taxon>
        <taxon>Insecta</taxon>
        <taxon>Pterygota</taxon>
        <taxon>Neoptera</taxon>
        <taxon>Endopterygota</taxon>
        <taxon>Lepidoptera</taxon>
        <taxon>Glossata</taxon>
        <taxon>Ditrysia</taxon>
        <taxon>Noctuoidea</taxon>
        <taxon>Noctuidae</taxon>
        <taxon>Heliothinae</taxon>
        <taxon>Heliothis</taxon>
    </lineage>
</organism>
<feature type="compositionally biased region" description="Acidic residues" evidence="1">
    <location>
        <begin position="64"/>
        <end position="79"/>
    </location>
</feature>
<dbReference type="AlphaFoldDB" id="A0A2A4K6F2"/>
<feature type="region of interest" description="Disordered" evidence="1">
    <location>
        <begin position="46"/>
        <end position="84"/>
    </location>
</feature>
<dbReference type="EMBL" id="NWSH01000078">
    <property type="protein sequence ID" value="PCG79845.1"/>
    <property type="molecule type" value="Genomic_DNA"/>
</dbReference>
<reference evidence="3" key="1">
    <citation type="submission" date="2017-09" db="EMBL/GenBank/DDBJ databases">
        <title>Contemporary evolution of a Lepidopteran species, Heliothis virescens, in response to modern agricultural practices.</title>
        <authorList>
            <person name="Fritz M.L."/>
            <person name="Deyonke A.M."/>
            <person name="Papanicolaou A."/>
            <person name="Micinski S."/>
            <person name="Westbrook J."/>
            <person name="Gould F."/>
        </authorList>
    </citation>
    <scope>NUCLEOTIDE SEQUENCE [LARGE SCALE GENOMIC DNA]</scope>
    <source>
        <strain evidence="3">HvINT-</strain>
        <tissue evidence="3">Whole body</tissue>
    </source>
</reference>
<feature type="compositionally biased region" description="Basic and acidic residues" evidence="1">
    <location>
        <begin position="270"/>
        <end position="280"/>
    </location>
</feature>
<evidence type="ECO:0000256" key="2">
    <source>
        <dbReference type="SAM" id="SignalP"/>
    </source>
</evidence>
<feature type="region of interest" description="Disordered" evidence="1">
    <location>
        <begin position="262"/>
        <end position="310"/>
    </location>
</feature>
<accession>A0A2A4K6F2</accession>
<feature type="compositionally biased region" description="Basic and acidic residues" evidence="1">
    <location>
        <begin position="301"/>
        <end position="310"/>
    </location>
</feature>
<keyword evidence="2" id="KW-0732">Signal</keyword>
<proteinExistence type="predicted"/>
<comment type="caution">
    <text evidence="3">The sequence shown here is derived from an EMBL/GenBank/DDBJ whole genome shotgun (WGS) entry which is preliminary data.</text>
</comment>
<sequence>MSSLIILFLAVIAVIGPINIVETAAAQTLDLNKILELVQQHRLNSGAGKKQRVQLHQDSTDTVSDLDDSLSKSDDDDGSDNNRLGRLRKQSIIDLIEKVANERNDGNRKKVRISYLNENPNYLPREFASNSDKRDNYESANNLQKDIVDELFSKSLIDEERKARQRVGYQKKKRLSSSLSFNNVNNNNRNDAARGLEDYSKVYVVLNPQAVQRSKNKNALSDLISKVLSLSGSASKISRQVNEKPRRYKGFVVKEGDGLRRSRQFRKSFRRDSMGDDYGRKRSRSGGNPSAGHTSIPYIRHRGDIYERDD</sequence>
<feature type="signal peptide" evidence="2">
    <location>
        <begin position="1"/>
        <end position="25"/>
    </location>
</feature>